<dbReference type="Proteomes" id="UP000001812">
    <property type="component" value="Chromosome II"/>
</dbReference>
<keyword evidence="3" id="KW-0456">Lyase</keyword>
<dbReference type="AlphaFoldDB" id="A0A0E1VU87"/>
<keyword evidence="1" id="KW-0210">Decarboxylase</keyword>
<dbReference type="EMBL" id="CM000833">
    <property type="protein sequence ID" value="EET04428.1"/>
    <property type="molecule type" value="Genomic_DNA"/>
</dbReference>
<evidence type="ECO:0000256" key="4">
    <source>
        <dbReference type="ARBA" id="ARBA00023317"/>
    </source>
</evidence>
<feature type="region of interest" description="Disordered" evidence="5">
    <location>
        <begin position="1"/>
        <end position="24"/>
    </location>
</feature>
<dbReference type="InterPro" id="IPR003817">
    <property type="entry name" value="PS_Dcarbxylase"/>
</dbReference>
<dbReference type="PANTHER" id="PTHR10067:SF9">
    <property type="entry name" value="PHOSPHATIDYLSERINE DECARBOXYLASE FAMILY PROTEIN (AFU_ORTHOLOGUE AFUA_7G01730)"/>
    <property type="match status" value="1"/>
</dbReference>
<evidence type="ECO:0000259" key="6">
    <source>
        <dbReference type="Pfam" id="PF12588"/>
    </source>
</evidence>
<sequence>MTNRTNATHATNATNATNAAREAAAERRRLGGWLPAEEAALARYRKTLAAHAREHADGVPMTEAVRELAALAEGEPPLRMALTRAIDEARSRGYELGYETIGELMAVIDFVMTYAPPFSESGLVVCPLNALLDWPLCMPSGYAFFRDRAVNAQLKRVLNVWCGFLGGPHSRAHLNASEPDGWFSAEAVKRIGMSQFHCDPQLPYWGFASWNDFFTRRFLPDARPVAAPDDPAVIVSACEAAPYHVAHDLKLLDTFWIKSQPYSLRDIFTAARGELARGFVGGSLYQAFLSAYDYHRWHAPVAGRIAHAYLVDGTYYSSTEAEGADPAGLNDSQGHMTAVATRAVIVIDADAPEIGRVACVFVGMGEVSSCMIDALPGQHVEKGEEIGYFQYGGSTYCMLFEPGVIGSFVAHPRYHEGAPAVQVNAEVAAVAAK</sequence>
<accession>A0A0E1VU87</accession>
<evidence type="ECO:0000313" key="8">
    <source>
        <dbReference type="Proteomes" id="UP000001812"/>
    </source>
</evidence>
<gene>
    <name evidence="7" type="ORF">BURPS1710A_A2347</name>
</gene>
<dbReference type="Pfam" id="PF02666">
    <property type="entry name" value="PS_Dcarbxylase"/>
    <property type="match status" value="1"/>
</dbReference>
<feature type="domain" description="L-tryptophan decarboxylase PsiD-like" evidence="6">
    <location>
        <begin position="63"/>
        <end position="190"/>
    </location>
</feature>
<keyword evidence="2" id="KW-0865">Zymogen</keyword>
<keyword evidence="4" id="KW-0670">Pyruvate</keyword>
<dbReference type="GO" id="GO:0006646">
    <property type="term" value="P:phosphatidylethanolamine biosynthetic process"/>
    <property type="evidence" value="ECO:0007669"/>
    <property type="project" value="TreeGrafter"/>
</dbReference>
<feature type="compositionally biased region" description="Low complexity" evidence="5">
    <location>
        <begin position="1"/>
        <end position="22"/>
    </location>
</feature>
<organism evidence="7 8">
    <name type="scientific">Burkholderia pseudomallei 1710a</name>
    <dbReference type="NCBI Taxonomy" id="320371"/>
    <lineage>
        <taxon>Bacteria</taxon>
        <taxon>Pseudomonadati</taxon>
        <taxon>Pseudomonadota</taxon>
        <taxon>Betaproteobacteria</taxon>
        <taxon>Burkholderiales</taxon>
        <taxon>Burkholderiaceae</taxon>
        <taxon>Burkholderia</taxon>
        <taxon>pseudomallei group</taxon>
    </lineage>
</organism>
<dbReference type="PANTHER" id="PTHR10067">
    <property type="entry name" value="PHOSPHATIDYLSERINE DECARBOXYLASE"/>
    <property type="match status" value="1"/>
</dbReference>
<dbReference type="InterPro" id="IPR022237">
    <property type="entry name" value="PsiD-like"/>
</dbReference>
<protein>
    <submittedName>
        <fullName evidence="7">Putative phosphatidylserine decarboxylase</fullName>
    </submittedName>
</protein>
<evidence type="ECO:0000256" key="1">
    <source>
        <dbReference type="ARBA" id="ARBA00022793"/>
    </source>
</evidence>
<proteinExistence type="predicted"/>
<evidence type="ECO:0000256" key="2">
    <source>
        <dbReference type="ARBA" id="ARBA00023145"/>
    </source>
</evidence>
<dbReference type="HOGENOM" id="CLU_033450_1_0_4"/>
<reference evidence="8" key="1">
    <citation type="submission" date="2007-08" db="EMBL/GenBank/DDBJ databases">
        <title>Annotation of Burkholderia pseudomallei 1710a.</title>
        <authorList>
            <person name="Harkins D.M."/>
            <person name="DeShazer D."/>
            <person name="Woods D.E."/>
            <person name="Brinkac L.M."/>
            <person name="Brown K.A."/>
            <person name="Hung G.C."/>
            <person name="Tuanyok A."/>
            <person name="Zhang B."/>
            <person name="Nierman W.C."/>
        </authorList>
    </citation>
    <scope>NUCLEOTIDE SEQUENCE [LARGE SCALE GENOMIC DNA]</scope>
    <source>
        <strain evidence="8">1710a</strain>
    </source>
</reference>
<dbReference type="GO" id="GO:0004609">
    <property type="term" value="F:phosphatidylserine decarboxylase activity"/>
    <property type="evidence" value="ECO:0007669"/>
    <property type="project" value="InterPro"/>
</dbReference>
<evidence type="ECO:0000256" key="3">
    <source>
        <dbReference type="ARBA" id="ARBA00023239"/>
    </source>
</evidence>
<dbReference type="RefSeq" id="WP_004529470.1">
    <property type="nucleotide sequence ID" value="NZ_CM000833.1"/>
</dbReference>
<reference evidence="7 8" key="2">
    <citation type="submission" date="2009-05" db="EMBL/GenBank/DDBJ databases">
        <authorList>
            <person name="Harkins D.M."/>
            <person name="DeShazer D."/>
            <person name="Woods D.E."/>
            <person name="Brinkac L.M."/>
            <person name="Brown K.A."/>
            <person name="Hung G.C."/>
            <person name="Tuanyok A."/>
            <person name="Zhang B."/>
            <person name="Nierman W.C."/>
        </authorList>
    </citation>
    <scope>NUCLEOTIDE SEQUENCE [LARGE SCALE GENOMIC DNA]</scope>
    <source>
        <strain evidence="7 8">1710a</strain>
    </source>
</reference>
<evidence type="ECO:0000256" key="5">
    <source>
        <dbReference type="SAM" id="MobiDB-lite"/>
    </source>
</evidence>
<name>A0A0E1VU87_BURPE</name>
<evidence type="ECO:0000313" key="7">
    <source>
        <dbReference type="EMBL" id="EET04428.1"/>
    </source>
</evidence>
<dbReference type="Pfam" id="PF12588">
    <property type="entry name" value="PSDC"/>
    <property type="match status" value="1"/>
</dbReference>